<keyword evidence="1" id="KW-0808">Transferase</keyword>
<proteinExistence type="predicted"/>
<dbReference type="EMBL" id="BARS01033833">
    <property type="protein sequence ID" value="GAG15649.1"/>
    <property type="molecule type" value="Genomic_DNA"/>
</dbReference>
<evidence type="ECO:0000313" key="3">
    <source>
        <dbReference type="EMBL" id="GAG15649.1"/>
    </source>
</evidence>
<dbReference type="GO" id="GO:0004315">
    <property type="term" value="F:3-oxoacyl-[acyl-carrier-protein] synthase activity"/>
    <property type="evidence" value="ECO:0007669"/>
    <property type="project" value="InterPro"/>
</dbReference>
<dbReference type="SUPFAM" id="SSF53901">
    <property type="entry name" value="Thiolase-like"/>
    <property type="match status" value="1"/>
</dbReference>
<evidence type="ECO:0000256" key="1">
    <source>
        <dbReference type="ARBA" id="ARBA00022679"/>
    </source>
</evidence>
<dbReference type="GO" id="GO:0006633">
    <property type="term" value="P:fatty acid biosynthetic process"/>
    <property type="evidence" value="ECO:0007669"/>
    <property type="project" value="InterPro"/>
</dbReference>
<dbReference type="AlphaFoldDB" id="X0VC15"/>
<name>X0VC15_9ZZZZ</name>
<dbReference type="InterPro" id="IPR000794">
    <property type="entry name" value="Beta-ketoacyl_synthase"/>
</dbReference>
<feature type="domain" description="Ketosynthase family 3 (KS3)" evidence="2">
    <location>
        <begin position="1"/>
        <end position="194"/>
    </location>
</feature>
<dbReference type="PROSITE" id="PS00606">
    <property type="entry name" value="KS3_1"/>
    <property type="match status" value="1"/>
</dbReference>
<dbReference type="InterPro" id="IPR020841">
    <property type="entry name" value="PKS_Beta-ketoAc_synthase_dom"/>
</dbReference>
<comment type="caution">
    <text evidence="3">The sequence shown here is derived from an EMBL/GenBank/DDBJ whole genome shotgun (WGS) entry which is preliminary data.</text>
</comment>
<dbReference type="InterPro" id="IPR014030">
    <property type="entry name" value="Ketoacyl_synth_N"/>
</dbReference>
<dbReference type="PROSITE" id="PS52004">
    <property type="entry name" value="KS3_2"/>
    <property type="match status" value="1"/>
</dbReference>
<dbReference type="PANTHER" id="PTHR11712">
    <property type="entry name" value="POLYKETIDE SYNTHASE-RELATED"/>
    <property type="match status" value="1"/>
</dbReference>
<organism evidence="3">
    <name type="scientific">marine sediment metagenome</name>
    <dbReference type="NCBI Taxonomy" id="412755"/>
    <lineage>
        <taxon>unclassified sequences</taxon>
        <taxon>metagenomes</taxon>
        <taxon>ecological metagenomes</taxon>
    </lineage>
</organism>
<dbReference type="InterPro" id="IPR018201">
    <property type="entry name" value="Ketoacyl_synth_AS"/>
</dbReference>
<evidence type="ECO:0000259" key="2">
    <source>
        <dbReference type="PROSITE" id="PS52004"/>
    </source>
</evidence>
<dbReference type="PANTHER" id="PTHR11712:SF336">
    <property type="entry name" value="3-OXOACYL-[ACYL-CARRIER-PROTEIN] SYNTHASE, MITOCHONDRIAL"/>
    <property type="match status" value="1"/>
</dbReference>
<dbReference type="InterPro" id="IPR016039">
    <property type="entry name" value="Thiolase-like"/>
</dbReference>
<feature type="non-terminal residue" evidence="3">
    <location>
        <position position="194"/>
    </location>
</feature>
<dbReference type="Pfam" id="PF00109">
    <property type="entry name" value="ketoacyl-synt"/>
    <property type="match status" value="1"/>
</dbReference>
<sequence>MAIEDSQLIIPPDDEYRAGILAATAIGSCKTFETNHELIVQGRMEKVTPYTIINLSANTAAGEMAAMCGARGTHHFLQEACSAGTNAIGLGFRAIKHREAEVMIVGGSDAGISPTLMASLDNLGAIATSWNDQPQRSSRPFEKNRNGFVTSEGSGVLILEELEHAKARGAKIYAEIVGYGSTCDAYHAVAPLPS</sequence>
<dbReference type="Gene3D" id="3.40.47.10">
    <property type="match status" value="1"/>
</dbReference>
<accession>X0VC15</accession>
<gene>
    <name evidence="3" type="ORF">S01H1_52350</name>
</gene>
<protein>
    <recommendedName>
        <fullName evidence="2">Ketosynthase family 3 (KS3) domain-containing protein</fullName>
    </recommendedName>
</protein>
<reference evidence="3" key="1">
    <citation type="journal article" date="2014" name="Front. Microbiol.">
        <title>High frequency of phylogenetically diverse reductive dehalogenase-homologous genes in deep subseafloor sedimentary metagenomes.</title>
        <authorList>
            <person name="Kawai M."/>
            <person name="Futagami T."/>
            <person name="Toyoda A."/>
            <person name="Takaki Y."/>
            <person name="Nishi S."/>
            <person name="Hori S."/>
            <person name="Arai W."/>
            <person name="Tsubouchi T."/>
            <person name="Morono Y."/>
            <person name="Uchiyama I."/>
            <person name="Ito T."/>
            <person name="Fujiyama A."/>
            <person name="Inagaki F."/>
            <person name="Takami H."/>
        </authorList>
    </citation>
    <scope>NUCLEOTIDE SEQUENCE</scope>
    <source>
        <strain evidence="3">Expedition CK06-06</strain>
    </source>
</reference>